<dbReference type="GO" id="GO:0051775">
    <property type="term" value="P:response to redox state"/>
    <property type="evidence" value="ECO:0007669"/>
    <property type="project" value="InterPro"/>
</dbReference>
<dbReference type="PANTHER" id="PTHR35786">
    <property type="entry name" value="REDOX-SENSING TRANSCRIPTIONAL REPRESSOR REX"/>
    <property type="match status" value="1"/>
</dbReference>
<keyword evidence="1" id="KW-0963">Cytoplasm</keyword>
<feature type="domain" description="CoA-binding" evidence="6">
    <location>
        <begin position="33"/>
        <end position="134"/>
    </location>
</feature>
<dbReference type="PANTHER" id="PTHR35786:SF1">
    <property type="entry name" value="REDOX-SENSING TRANSCRIPTIONAL REPRESSOR REX 1"/>
    <property type="match status" value="1"/>
</dbReference>
<dbReference type="Gene3D" id="1.10.10.10">
    <property type="entry name" value="Winged helix-like DNA-binding domain superfamily/Winged helix DNA-binding domain"/>
    <property type="match status" value="1"/>
</dbReference>
<evidence type="ECO:0000256" key="1">
    <source>
        <dbReference type="ARBA" id="ARBA00022490"/>
    </source>
</evidence>
<evidence type="ECO:0000313" key="7">
    <source>
        <dbReference type="EMBL" id="SVB20872.1"/>
    </source>
</evidence>
<evidence type="ECO:0000256" key="2">
    <source>
        <dbReference type="ARBA" id="ARBA00022491"/>
    </source>
</evidence>
<evidence type="ECO:0000256" key="4">
    <source>
        <dbReference type="ARBA" id="ARBA00023125"/>
    </source>
</evidence>
<dbReference type="GO" id="GO:0003677">
    <property type="term" value="F:DNA binding"/>
    <property type="evidence" value="ECO:0007669"/>
    <property type="project" value="UniProtKB-KW"/>
</dbReference>
<sequence>QVRRDLALFGEFGVRGVGYEVKQLRAELERILGLDRTLHVVIIGAGNLGHALADYPGFGVEGLKVVALLDVDPDKVGNVTRRGIPIYHLDDLESVTAGNVDVGIVSVPGEVAQGVVDCLVSVGIRAILNFAPVRPRVPEGFRCKSVDLTLELESLSFFLSLQELAKGANVNSS</sequence>
<dbReference type="Gene3D" id="3.40.50.720">
    <property type="entry name" value="NAD(P)-binding Rossmann-like Domain"/>
    <property type="match status" value="1"/>
</dbReference>
<keyword evidence="2" id="KW-0678">Repressor</keyword>
<proteinExistence type="inferred from homology"/>
<feature type="non-terminal residue" evidence="7">
    <location>
        <position position="1"/>
    </location>
</feature>
<dbReference type="HAMAP" id="MF_01131">
    <property type="entry name" value="Rex"/>
    <property type="match status" value="1"/>
</dbReference>
<dbReference type="InterPro" id="IPR036388">
    <property type="entry name" value="WH-like_DNA-bd_sf"/>
</dbReference>
<organism evidence="7">
    <name type="scientific">marine metagenome</name>
    <dbReference type="NCBI Taxonomy" id="408172"/>
    <lineage>
        <taxon>unclassified sequences</taxon>
        <taxon>metagenomes</taxon>
        <taxon>ecological metagenomes</taxon>
    </lineage>
</organism>
<dbReference type="EMBL" id="UINC01032731">
    <property type="protein sequence ID" value="SVB20872.1"/>
    <property type="molecule type" value="Genomic_DNA"/>
</dbReference>
<dbReference type="Pfam" id="PF02629">
    <property type="entry name" value="CoA_binding"/>
    <property type="match status" value="1"/>
</dbReference>
<name>A0A382C522_9ZZZZ</name>
<dbReference type="NCBIfam" id="NF003995">
    <property type="entry name" value="PRK05472.2-4"/>
    <property type="match status" value="1"/>
</dbReference>
<gene>
    <name evidence="7" type="ORF">METZ01_LOCUS173726</name>
</gene>
<dbReference type="InterPro" id="IPR003781">
    <property type="entry name" value="CoA-bd"/>
</dbReference>
<keyword evidence="5" id="KW-0804">Transcription</keyword>
<dbReference type="SUPFAM" id="SSF51735">
    <property type="entry name" value="NAD(P)-binding Rossmann-fold domains"/>
    <property type="match status" value="1"/>
</dbReference>
<evidence type="ECO:0000256" key="5">
    <source>
        <dbReference type="ARBA" id="ARBA00023163"/>
    </source>
</evidence>
<keyword evidence="4" id="KW-0238">DNA-binding</keyword>
<evidence type="ECO:0000259" key="6">
    <source>
        <dbReference type="SMART" id="SM00881"/>
    </source>
</evidence>
<protein>
    <recommendedName>
        <fullName evidence="6">CoA-binding domain-containing protein</fullName>
    </recommendedName>
</protein>
<dbReference type="NCBIfam" id="NF003996">
    <property type="entry name" value="PRK05472.2-5"/>
    <property type="match status" value="1"/>
</dbReference>
<dbReference type="InterPro" id="IPR022876">
    <property type="entry name" value="Tscrpt_rep_Rex"/>
</dbReference>
<keyword evidence="3" id="KW-0805">Transcription regulation</keyword>
<reference evidence="7" key="1">
    <citation type="submission" date="2018-05" db="EMBL/GenBank/DDBJ databases">
        <authorList>
            <person name="Lanie J.A."/>
            <person name="Ng W.-L."/>
            <person name="Kazmierczak K.M."/>
            <person name="Andrzejewski T.M."/>
            <person name="Davidsen T.M."/>
            <person name="Wayne K.J."/>
            <person name="Tettelin H."/>
            <person name="Glass J.I."/>
            <person name="Rusch D."/>
            <person name="Podicherti R."/>
            <person name="Tsui H.-C.T."/>
            <person name="Winkler M.E."/>
        </authorList>
    </citation>
    <scope>NUCLEOTIDE SEQUENCE</scope>
</reference>
<dbReference type="InterPro" id="IPR036291">
    <property type="entry name" value="NAD(P)-bd_dom_sf"/>
</dbReference>
<dbReference type="SMART" id="SM00881">
    <property type="entry name" value="CoA_binding"/>
    <property type="match status" value="1"/>
</dbReference>
<dbReference type="AlphaFoldDB" id="A0A382C522"/>
<dbReference type="GO" id="GO:0045892">
    <property type="term" value="P:negative regulation of DNA-templated transcription"/>
    <property type="evidence" value="ECO:0007669"/>
    <property type="project" value="InterPro"/>
</dbReference>
<dbReference type="NCBIfam" id="NF003994">
    <property type="entry name" value="PRK05472.2-3"/>
    <property type="match status" value="1"/>
</dbReference>
<evidence type="ECO:0000256" key="3">
    <source>
        <dbReference type="ARBA" id="ARBA00023015"/>
    </source>
</evidence>
<accession>A0A382C522</accession>